<feature type="binding site" evidence="8">
    <location>
        <position position="238"/>
    </location>
    <ligand>
        <name>Ca(2+)</name>
        <dbReference type="ChEBI" id="CHEBI:29108"/>
        <label>1</label>
    </ligand>
</feature>
<feature type="binding site" evidence="8">
    <location>
        <position position="203"/>
    </location>
    <ligand>
        <name>Ca(2+)</name>
        <dbReference type="ChEBI" id="CHEBI:29108"/>
        <label>1</label>
    </ligand>
</feature>
<dbReference type="Gene3D" id="2.40.30.140">
    <property type="match status" value="1"/>
</dbReference>
<comment type="cofactor">
    <cofactor evidence="1">
        <name>Ca(2+)</name>
        <dbReference type="ChEBI" id="CHEBI:29108"/>
    </cofactor>
</comment>
<evidence type="ECO:0000256" key="1">
    <source>
        <dbReference type="ARBA" id="ARBA00001913"/>
    </source>
</evidence>
<dbReference type="EMBL" id="SDHZ01000002">
    <property type="protein sequence ID" value="RXK82781.1"/>
    <property type="molecule type" value="Genomic_DNA"/>
</dbReference>
<dbReference type="InterPro" id="IPR013780">
    <property type="entry name" value="Glyco_hydro_b"/>
</dbReference>
<evidence type="ECO:0000256" key="7">
    <source>
        <dbReference type="PIRSR" id="PIRSR001021-1"/>
    </source>
</evidence>
<dbReference type="SMART" id="SM00642">
    <property type="entry name" value="Aamy"/>
    <property type="match status" value="1"/>
</dbReference>
<evidence type="ECO:0000256" key="2">
    <source>
        <dbReference type="ARBA" id="ARBA00008061"/>
    </source>
</evidence>
<comment type="similarity">
    <text evidence="2">Belongs to the glycosyl hydrolase 13 family.</text>
</comment>
<evidence type="ECO:0000256" key="8">
    <source>
        <dbReference type="PIRSR" id="PIRSR001021-2"/>
    </source>
</evidence>
<organism evidence="10 11">
    <name type="scientific">Filimonas effusa</name>
    <dbReference type="NCBI Taxonomy" id="2508721"/>
    <lineage>
        <taxon>Bacteria</taxon>
        <taxon>Pseudomonadati</taxon>
        <taxon>Bacteroidota</taxon>
        <taxon>Chitinophagia</taxon>
        <taxon>Chitinophagales</taxon>
        <taxon>Chitinophagaceae</taxon>
        <taxon>Filimonas</taxon>
    </lineage>
</organism>
<feature type="domain" description="Glycosyl hydrolase family 13 catalytic" evidence="9">
    <location>
        <begin position="4"/>
        <end position="402"/>
    </location>
</feature>
<evidence type="ECO:0000259" key="9">
    <source>
        <dbReference type="SMART" id="SM00642"/>
    </source>
</evidence>
<evidence type="ECO:0000313" key="11">
    <source>
        <dbReference type="Proteomes" id="UP000290545"/>
    </source>
</evidence>
<dbReference type="InterPro" id="IPR015237">
    <property type="entry name" value="Alpha-amylase_C_pro"/>
</dbReference>
<feature type="binding site" evidence="8">
    <location>
        <position position="104"/>
    </location>
    <ligand>
        <name>Ca(2+)</name>
        <dbReference type="ChEBI" id="CHEBI:29108"/>
        <label>1</label>
    </ligand>
</feature>
<dbReference type="InterPro" id="IPR006047">
    <property type="entry name" value="GH13_cat_dom"/>
</dbReference>
<protein>
    <submittedName>
        <fullName evidence="10">Alpha-amylase</fullName>
        <ecNumber evidence="10">3.2.1.1</ecNumber>
    </submittedName>
</protein>
<dbReference type="Gene3D" id="2.60.40.1180">
    <property type="entry name" value="Golgi alpha-mannosidase II"/>
    <property type="match status" value="1"/>
</dbReference>
<keyword evidence="6 10" id="KW-0326">Glycosidase</keyword>
<dbReference type="GO" id="GO:0005975">
    <property type="term" value="P:carbohydrate metabolic process"/>
    <property type="evidence" value="ECO:0007669"/>
    <property type="project" value="InterPro"/>
</dbReference>
<accession>A0A4Q1D568</accession>
<feature type="active site" description="Nucleophile" evidence="7">
    <location>
        <position position="234"/>
    </location>
</feature>
<comment type="caution">
    <text evidence="10">The sequence shown here is derived from an EMBL/GenBank/DDBJ whole genome shotgun (WGS) entry which is preliminary data.</text>
</comment>
<dbReference type="AlphaFoldDB" id="A0A4Q1D568"/>
<dbReference type="GO" id="GO:0004556">
    <property type="term" value="F:alpha-amylase activity"/>
    <property type="evidence" value="ECO:0007669"/>
    <property type="project" value="UniProtKB-EC"/>
</dbReference>
<dbReference type="SUPFAM" id="SSF51011">
    <property type="entry name" value="Glycosyl hydrolase domain"/>
    <property type="match status" value="1"/>
</dbReference>
<evidence type="ECO:0000313" key="10">
    <source>
        <dbReference type="EMBL" id="RXK82781.1"/>
    </source>
</evidence>
<reference evidence="10 11" key="1">
    <citation type="submission" date="2019-01" db="EMBL/GenBank/DDBJ databases">
        <title>Filimonas sp. strain TTM-71.</title>
        <authorList>
            <person name="Chen W.-M."/>
        </authorList>
    </citation>
    <scope>NUCLEOTIDE SEQUENCE [LARGE SCALE GENOMIC DNA]</scope>
    <source>
        <strain evidence="10 11">TTM-71</strain>
    </source>
</reference>
<gene>
    <name evidence="10" type="ORF">ESB13_11610</name>
</gene>
<evidence type="ECO:0000256" key="3">
    <source>
        <dbReference type="ARBA" id="ARBA00022723"/>
    </source>
</evidence>
<dbReference type="InterPro" id="IPR013776">
    <property type="entry name" value="A-amylase_thermo"/>
</dbReference>
<dbReference type="Pfam" id="PF09154">
    <property type="entry name" value="Alpha-amy_C_pro"/>
    <property type="match status" value="1"/>
</dbReference>
<keyword evidence="11" id="KW-1185">Reference proteome</keyword>
<feature type="active site" description="Proton donor" evidence="7">
    <location>
        <position position="264"/>
    </location>
</feature>
<evidence type="ECO:0000256" key="5">
    <source>
        <dbReference type="ARBA" id="ARBA00023277"/>
    </source>
</evidence>
<dbReference type="GO" id="GO:0005509">
    <property type="term" value="F:calcium ion binding"/>
    <property type="evidence" value="ECO:0007669"/>
    <property type="project" value="InterPro"/>
</dbReference>
<dbReference type="CDD" id="cd11318">
    <property type="entry name" value="AmyAc_bac_fung_AmyA"/>
    <property type="match status" value="1"/>
</dbReference>
<keyword evidence="3 8" id="KW-0479">Metal-binding</keyword>
<dbReference type="Pfam" id="PF00128">
    <property type="entry name" value="Alpha-amylase"/>
    <property type="match status" value="1"/>
</dbReference>
<keyword evidence="4 10" id="KW-0378">Hydrolase</keyword>
<dbReference type="OrthoDB" id="9806009at2"/>
<dbReference type="EC" id="3.2.1.1" evidence="10"/>
<dbReference type="PIRSF" id="PIRSF001021">
    <property type="entry name" value="Alph-amls_thrmst"/>
    <property type="match status" value="1"/>
</dbReference>
<name>A0A4Q1D568_9BACT</name>
<dbReference type="PANTHER" id="PTHR43447">
    <property type="entry name" value="ALPHA-AMYLASE"/>
    <property type="match status" value="1"/>
</dbReference>
<evidence type="ECO:0000256" key="4">
    <source>
        <dbReference type="ARBA" id="ARBA00022801"/>
    </source>
</evidence>
<dbReference type="NCBIfam" id="NF006968">
    <property type="entry name" value="PRK09441.1-1"/>
    <property type="match status" value="1"/>
</dbReference>
<keyword evidence="8" id="KW-0106">Calcium</keyword>
<keyword evidence="5" id="KW-0119">Carbohydrate metabolism</keyword>
<sequence length="494" mass="56395">MINGTLLQYFHWYYPADGSLWKKLVSDLDYLKSNGFTAVWLPPAYKGIHGDKSIGYDTYDLFDLGEFDQKGSVNTKYGSRQEYHDAVAAARAAGLRVYVDIVVNHKGGADEREKIKVLRVNPDNRNETQSEPFDIEAYTKFTFPGRAGKHSSFIWDFNCFSGVDYAADLDESGIFKIVNEYGTDWNDVITDEFGNFDYLMHADVEFRNPAVREELKYWFCWYHDAIPFDGVRLDAVKHITPSFFNEWLDHGRNCFQSELFSVAECWSTDDVGMLHSYIDATGGRTQLFDSVLQHRFHTASKQGRDFDLASILSDTLVGTKPEFAVTIVANHDTQPLQSLEAPVEPWFKPLAYAIILMRKDGYPCVFYPDLFGVEYRDKGRDGNEYDIQMPKTSKIDELLKARQLFAYGDQTDIFDHNNCIAWIRHGDEEHGGCITILSNGDDGFKDLELGEDKKGWVYVDYLGNCQDEITIDDSGKARFHVKAGSVSVWVQKQS</sequence>
<dbReference type="Gene3D" id="3.20.20.80">
    <property type="entry name" value="Glycosidases"/>
    <property type="match status" value="1"/>
</dbReference>
<evidence type="ECO:0000256" key="6">
    <source>
        <dbReference type="ARBA" id="ARBA00023295"/>
    </source>
</evidence>
<dbReference type="Proteomes" id="UP000290545">
    <property type="component" value="Unassembled WGS sequence"/>
</dbReference>
<dbReference type="RefSeq" id="WP_129003450.1">
    <property type="nucleotide sequence ID" value="NZ_SDHZ01000002.1"/>
</dbReference>
<dbReference type="NCBIfam" id="NF006969">
    <property type="entry name" value="PRK09441.1-2"/>
    <property type="match status" value="1"/>
</dbReference>
<feature type="binding site" evidence="8">
    <location>
        <position position="197"/>
    </location>
    <ligand>
        <name>Ca(2+)</name>
        <dbReference type="ChEBI" id="CHEBI:29108"/>
        <label>1</label>
    </ligand>
</feature>
<proteinExistence type="inferred from homology"/>
<dbReference type="SUPFAM" id="SSF51445">
    <property type="entry name" value="(Trans)glycosidases"/>
    <property type="match status" value="1"/>
</dbReference>
<dbReference type="InterPro" id="IPR017853">
    <property type="entry name" value="GH"/>
</dbReference>